<dbReference type="EMBL" id="JAGKQM010000018">
    <property type="protein sequence ID" value="KAH0863693.1"/>
    <property type="molecule type" value="Genomic_DNA"/>
</dbReference>
<feature type="domain" description="UspA" evidence="1">
    <location>
        <begin position="99"/>
        <end position="177"/>
    </location>
</feature>
<name>A0ABQ7Y673_BRANA</name>
<keyword evidence="3" id="KW-1185">Reference proteome</keyword>
<organism evidence="2 3">
    <name type="scientific">Brassica napus</name>
    <name type="common">Rape</name>
    <dbReference type="NCBI Taxonomy" id="3708"/>
    <lineage>
        <taxon>Eukaryota</taxon>
        <taxon>Viridiplantae</taxon>
        <taxon>Streptophyta</taxon>
        <taxon>Embryophyta</taxon>
        <taxon>Tracheophyta</taxon>
        <taxon>Spermatophyta</taxon>
        <taxon>Magnoliopsida</taxon>
        <taxon>eudicotyledons</taxon>
        <taxon>Gunneridae</taxon>
        <taxon>Pentapetalae</taxon>
        <taxon>rosids</taxon>
        <taxon>malvids</taxon>
        <taxon>Brassicales</taxon>
        <taxon>Brassicaceae</taxon>
        <taxon>Brassiceae</taxon>
        <taxon>Brassica</taxon>
    </lineage>
</organism>
<comment type="caution">
    <text evidence="2">The sequence shown here is derived from an EMBL/GenBank/DDBJ whole genome shotgun (WGS) entry which is preliminary data.</text>
</comment>
<dbReference type="InterPro" id="IPR006015">
    <property type="entry name" value="Universal_stress_UspA"/>
</dbReference>
<dbReference type="CDD" id="cd23659">
    <property type="entry name" value="USP_At3g01520-like"/>
    <property type="match status" value="1"/>
</dbReference>
<accession>A0ABQ7Y673</accession>
<dbReference type="PANTHER" id="PTHR31964">
    <property type="entry name" value="ADENINE NUCLEOTIDE ALPHA HYDROLASES-LIKE SUPERFAMILY PROTEIN"/>
    <property type="match status" value="1"/>
</dbReference>
<evidence type="ECO:0000313" key="2">
    <source>
        <dbReference type="EMBL" id="KAH0863693.1"/>
    </source>
</evidence>
<dbReference type="Proteomes" id="UP000824890">
    <property type="component" value="Unassembled WGS sequence"/>
</dbReference>
<reference evidence="2 3" key="1">
    <citation type="submission" date="2021-05" db="EMBL/GenBank/DDBJ databases">
        <title>Genome Assembly of Synthetic Allotetraploid Brassica napus Reveals Homoeologous Exchanges between Subgenomes.</title>
        <authorList>
            <person name="Davis J.T."/>
        </authorList>
    </citation>
    <scope>NUCLEOTIDE SEQUENCE [LARGE SCALE GENOMIC DNA]</scope>
    <source>
        <strain evidence="3">cv. Da-Ae</strain>
        <tissue evidence="2">Seedling</tissue>
    </source>
</reference>
<evidence type="ECO:0000313" key="3">
    <source>
        <dbReference type="Proteomes" id="UP000824890"/>
    </source>
</evidence>
<proteinExistence type="predicted"/>
<dbReference type="Gene3D" id="3.40.50.620">
    <property type="entry name" value="HUPs"/>
    <property type="match status" value="1"/>
</dbReference>
<gene>
    <name evidence="2" type="ORF">HID58_080904</name>
</gene>
<feature type="domain" description="UspA" evidence="1">
    <location>
        <begin position="10"/>
        <end position="55"/>
    </location>
</feature>
<dbReference type="SUPFAM" id="SSF52402">
    <property type="entry name" value="Adenine nucleotide alpha hydrolases-like"/>
    <property type="match status" value="1"/>
</dbReference>
<sequence length="184" mass="19705">MDVSGSLTCVVVAVDGSEVSMEALKWALDNLKLSPSSPDSSFVVLHVQPSPSITAGVSPGTIPFGGPSGVEVPAFAAAIEQHQKRITDAILEHARQIYADRSVMIDEEDVMIYSQVNVKTQVVVGDPKDKICETVENLNADLLVLGSRAYGPIKRMFLGSVSSYCTNHAHCPVVIIKPKEDSPE</sequence>
<dbReference type="PANTHER" id="PTHR31964:SF122">
    <property type="entry name" value="OS02G0760500 PROTEIN"/>
    <property type="match status" value="1"/>
</dbReference>
<dbReference type="InterPro" id="IPR014729">
    <property type="entry name" value="Rossmann-like_a/b/a_fold"/>
</dbReference>
<dbReference type="PRINTS" id="PR01438">
    <property type="entry name" value="UNVRSLSTRESS"/>
</dbReference>
<dbReference type="Pfam" id="PF00582">
    <property type="entry name" value="Usp"/>
    <property type="match status" value="2"/>
</dbReference>
<dbReference type="InterPro" id="IPR006016">
    <property type="entry name" value="UspA"/>
</dbReference>
<evidence type="ECO:0000259" key="1">
    <source>
        <dbReference type="Pfam" id="PF00582"/>
    </source>
</evidence>
<protein>
    <recommendedName>
        <fullName evidence="1">UspA domain-containing protein</fullName>
    </recommendedName>
</protein>